<name>A0A5J4ZY69_9ASTE</name>
<evidence type="ECO:0000256" key="2">
    <source>
        <dbReference type="ARBA" id="ARBA00004574"/>
    </source>
</evidence>
<evidence type="ECO:0000256" key="4">
    <source>
        <dbReference type="ARBA" id="ARBA00022895"/>
    </source>
</evidence>
<evidence type="ECO:0000256" key="6">
    <source>
        <dbReference type="ARBA" id="ARBA00023306"/>
    </source>
</evidence>
<sequence>MATFSDQLVEVKTLLSSNTKSHKPFAYSTLLHLQEQSNTDASLLQSLADSSRALLSLILTDISDDDEEIAAQALKCLGFMIYHPSLVVEIPGDEVNLIVDLLAKVLITTKMKSICNLGVWCISIQQFNASFLAAHFHSLLRAIIHALDNPIGSLSTTFEAIEAVMKLATQLSEKMRDTSNIWAPPIYRRLVSIDKRERDMSERCLLKIRLTSYSSLVNSVQGSCHRYEEKIASWNEGVAKPWHEDSNYASMGTFSDIDPQVQIASLVAWEGLIDALIHSPRRVPETNMALEHGVQQLRTSNKGNNGGAEANGLSKSIKLSNDTPNRNHVKQVIKTVWEPIFEAVFRVGPESKNIWSWNFCLDLLNDFILASGDADDDLSYRANDQLSAKTPVIRPPTSCKYSLKHYPIKCMAWDLSQLDFCIKMIHILISQGSEVTVSTEFKSQGCDAALRIFRSVLKGVQNALKDPAISYCEVMSCLNTIFRFIKMYEDVTSEESGLKDLHHYSLRFLEIVTEELEPSILGSPLYKVALDLKYIDNLQSVNETKHASALNVCSTAYMAMVSPIVYLTILYFCEVFKSIFSAPKVEFILQGVHKYLKFVLSSYDPLENLNAIIGLLYKHMEFNCLKIWLTIAKGLKDYIDDVKDGLLLKPESDSTISLAACHLLSYPFSVCSFCEKQLTMVKTNGIASLVSSQSQTGLELERVVEVWKSVYVSVHLALQFESFNSNRFAEDLFSILNGFLDEKTSTLEGVTELDQSYNNHDLDGLSLYGGVLICVLEHIQTSAVSSKGSSDKDDGDYKRFSGINKLLGFIARFMRLSWTKAEKNPPTGIAVNSRVFSVLVHFVGCLHLKEDILPYIEIISSPLLQWLSCIEAPYENTNHQIQLLWTETLSCLQRSWPPIIFDSTFLELQAQLLERTLDHPNPSISEPTITFWNSTYGEQLKLDYPPSLLHVLDKLSRAGRLNLCRRSPPFVEKDHSRVEVITAPQRYRVTATHNRSSKRVEIVKDAVNALKHIDNLSSSSKRKRAELTEHQKEVRRAQQGRERDCNRRGPGIRTYTGVDFSQGNEESQDSQEIRDPESILEMLRRAC</sequence>
<dbReference type="GO" id="GO:0000781">
    <property type="term" value="C:chromosome, telomeric region"/>
    <property type="evidence" value="ECO:0007669"/>
    <property type="project" value="UniProtKB-SubCell"/>
</dbReference>
<reference evidence="9 10" key="1">
    <citation type="submission" date="2019-09" db="EMBL/GenBank/DDBJ databases">
        <title>A chromosome-level genome assembly of the Chinese tupelo Nyssa sinensis.</title>
        <authorList>
            <person name="Yang X."/>
            <person name="Kang M."/>
            <person name="Yang Y."/>
            <person name="Xiong H."/>
            <person name="Wang M."/>
            <person name="Zhang Z."/>
            <person name="Wang Z."/>
            <person name="Wu H."/>
            <person name="Ma T."/>
            <person name="Liu J."/>
            <person name="Xi Z."/>
        </authorList>
    </citation>
    <scope>NUCLEOTIDE SEQUENCE [LARGE SCALE GENOMIC DNA]</scope>
    <source>
        <strain evidence="9">J267</strain>
        <tissue evidence="9">Leaf</tissue>
    </source>
</reference>
<protein>
    <recommendedName>
        <fullName evidence="8">Telomere-associated protein Rif1 N-terminal domain-containing protein</fullName>
    </recommendedName>
</protein>
<evidence type="ECO:0000256" key="7">
    <source>
        <dbReference type="SAM" id="MobiDB-lite"/>
    </source>
</evidence>
<dbReference type="AlphaFoldDB" id="A0A5J4ZY69"/>
<dbReference type="GO" id="GO:0000723">
    <property type="term" value="P:telomere maintenance"/>
    <property type="evidence" value="ECO:0007669"/>
    <property type="project" value="TreeGrafter"/>
</dbReference>
<keyword evidence="3" id="KW-0158">Chromosome</keyword>
<feature type="region of interest" description="Disordered" evidence="7">
    <location>
        <begin position="298"/>
        <end position="320"/>
    </location>
</feature>
<dbReference type="Pfam" id="PF12231">
    <property type="entry name" value="Rif1_N"/>
    <property type="match status" value="1"/>
</dbReference>
<dbReference type="SUPFAM" id="SSF48371">
    <property type="entry name" value="ARM repeat"/>
    <property type="match status" value="1"/>
</dbReference>
<evidence type="ECO:0000313" key="9">
    <source>
        <dbReference type="EMBL" id="KAA8522989.1"/>
    </source>
</evidence>
<keyword evidence="6" id="KW-0131">Cell cycle</keyword>
<keyword evidence="10" id="KW-1185">Reference proteome</keyword>
<dbReference type="EMBL" id="CM018047">
    <property type="protein sequence ID" value="KAA8522989.1"/>
    <property type="molecule type" value="Genomic_DNA"/>
</dbReference>
<evidence type="ECO:0000256" key="1">
    <source>
        <dbReference type="ARBA" id="ARBA00004123"/>
    </source>
</evidence>
<gene>
    <name evidence="9" type="ORF">F0562_009412</name>
</gene>
<dbReference type="GO" id="GO:0005634">
    <property type="term" value="C:nucleus"/>
    <property type="evidence" value="ECO:0007669"/>
    <property type="project" value="UniProtKB-SubCell"/>
</dbReference>
<accession>A0A5J4ZY69</accession>
<dbReference type="PANTHER" id="PTHR22928">
    <property type="entry name" value="TELOMERE-ASSOCIATED PROTEIN RIF1"/>
    <property type="match status" value="1"/>
</dbReference>
<dbReference type="PANTHER" id="PTHR22928:SF3">
    <property type="entry name" value="TELOMERE-ASSOCIATED PROTEIN RIF1"/>
    <property type="match status" value="1"/>
</dbReference>
<dbReference type="InterPro" id="IPR022031">
    <property type="entry name" value="Rif1_N"/>
</dbReference>
<feature type="domain" description="Telomere-associated protein Rif1 N-terminal" evidence="8">
    <location>
        <begin position="18"/>
        <end position="199"/>
    </location>
</feature>
<feature type="compositionally biased region" description="Low complexity" evidence="7">
    <location>
        <begin position="301"/>
        <end position="312"/>
    </location>
</feature>
<keyword evidence="4" id="KW-0779">Telomere</keyword>
<evidence type="ECO:0000256" key="3">
    <source>
        <dbReference type="ARBA" id="ARBA00022454"/>
    </source>
</evidence>
<proteinExistence type="predicted"/>
<feature type="region of interest" description="Disordered" evidence="7">
    <location>
        <begin position="1017"/>
        <end position="1074"/>
    </location>
</feature>
<keyword evidence="5" id="KW-0539">Nucleus</keyword>
<feature type="compositionally biased region" description="Basic and acidic residues" evidence="7">
    <location>
        <begin position="1025"/>
        <end position="1047"/>
    </location>
</feature>
<dbReference type="OrthoDB" id="5399929at2759"/>
<evidence type="ECO:0000256" key="5">
    <source>
        <dbReference type="ARBA" id="ARBA00023242"/>
    </source>
</evidence>
<evidence type="ECO:0000313" key="10">
    <source>
        <dbReference type="Proteomes" id="UP000325577"/>
    </source>
</evidence>
<organism evidence="9 10">
    <name type="scientific">Nyssa sinensis</name>
    <dbReference type="NCBI Taxonomy" id="561372"/>
    <lineage>
        <taxon>Eukaryota</taxon>
        <taxon>Viridiplantae</taxon>
        <taxon>Streptophyta</taxon>
        <taxon>Embryophyta</taxon>
        <taxon>Tracheophyta</taxon>
        <taxon>Spermatophyta</taxon>
        <taxon>Magnoliopsida</taxon>
        <taxon>eudicotyledons</taxon>
        <taxon>Gunneridae</taxon>
        <taxon>Pentapetalae</taxon>
        <taxon>asterids</taxon>
        <taxon>Cornales</taxon>
        <taxon>Nyssaceae</taxon>
        <taxon>Nyssa</taxon>
    </lineage>
</organism>
<dbReference type="InterPro" id="IPR016024">
    <property type="entry name" value="ARM-type_fold"/>
</dbReference>
<comment type="subcellular location">
    <subcellularLocation>
        <location evidence="2">Chromosome</location>
        <location evidence="2">Telomere</location>
    </subcellularLocation>
    <subcellularLocation>
        <location evidence="1">Nucleus</location>
    </subcellularLocation>
</comment>
<dbReference type="Proteomes" id="UP000325577">
    <property type="component" value="Linkage Group LG4"/>
</dbReference>
<evidence type="ECO:0000259" key="8">
    <source>
        <dbReference type="Pfam" id="PF12231"/>
    </source>
</evidence>